<comment type="caution">
    <text evidence="2">The sequence shown here is derived from an EMBL/GenBank/DDBJ whole genome shotgun (WGS) entry which is preliminary data.</text>
</comment>
<dbReference type="InterPro" id="IPR036291">
    <property type="entry name" value="NAD(P)-bd_dom_sf"/>
</dbReference>
<dbReference type="SUPFAM" id="SSF51735">
    <property type="entry name" value="NAD(P)-binding Rossmann-fold domains"/>
    <property type="match status" value="1"/>
</dbReference>
<name>A0ABT3MSW9_9GAMM</name>
<evidence type="ECO:0000313" key="2">
    <source>
        <dbReference type="EMBL" id="MCW7552447.1"/>
    </source>
</evidence>
<organism evidence="2 3">
    <name type="scientific">Endozoicomonas gorgoniicola</name>
    <dbReference type="NCBI Taxonomy" id="1234144"/>
    <lineage>
        <taxon>Bacteria</taxon>
        <taxon>Pseudomonadati</taxon>
        <taxon>Pseudomonadota</taxon>
        <taxon>Gammaproteobacteria</taxon>
        <taxon>Oceanospirillales</taxon>
        <taxon>Endozoicomonadaceae</taxon>
        <taxon>Endozoicomonas</taxon>
    </lineage>
</organism>
<dbReference type="EMBL" id="JAPFCC010000001">
    <property type="protein sequence ID" value="MCW7552447.1"/>
    <property type="molecule type" value="Genomic_DNA"/>
</dbReference>
<evidence type="ECO:0000313" key="3">
    <source>
        <dbReference type="Proteomes" id="UP001209854"/>
    </source>
</evidence>
<protein>
    <submittedName>
        <fullName evidence="2">NAD(P)H-binding protein</fullName>
    </submittedName>
</protein>
<dbReference type="Proteomes" id="UP001209854">
    <property type="component" value="Unassembled WGS sequence"/>
</dbReference>
<gene>
    <name evidence="2" type="ORF">NX722_07275</name>
</gene>
<accession>A0ABT3MSW9</accession>
<keyword evidence="3" id="KW-1185">Reference proteome</keyword>
<feature type="domain" description="NAD(P)-binding" evidence="1">
    <location>
        <begin position="8"/>
        <end position="70"/>
    </location>
</feature>
<dbReference type="Gene3D" id="3.40.50.720">
    <property type="entry name" value="NAD(P)-binding Rossmann-like Domain"/>
    <property type="match status" value="1"/>
</dbReference>
<evidence type="ECO:0000259" key="1">
    <source>
        <dbReference type="Pfam" id="PF13460"/>
    </source>
</evidence>
<sequence length="79" mass="8297">MNILVTAASGSLGTEISKQLSEKHNVTGAVRAPSKVNQLDGVTYVEFDCDNEASHDSALKSVEACCATSPTKKARAKTD</sequence>
<dbReference type="Pfam" id="PF13460">
    <property type="entry name" value="NAD_binding_10"/>
    <property type="match status" value="1"/>
</dbReference>
<proteinExistence type="predicted"/>
<reference evidence="2 3" key="1">
    <citation type="submission" date="2022-10" db="EMBL/GenBank/DDBJ databases">
        <title>High-quality genome sequences of two octocoral-associated bacteria, Endozoicomonas euniceicola EF212 and Endozoicomonas gorgoniicola PS125.</title>
        <authorList>
            <person name="Chiou Y.-J."/>
            <person name="Chen Y.-H."/>
        </authorList>
    </citation>
    <scope>NUCLEOTIDE SEQUENCE [LARGE SCALE GENOMIC DNA]</scope>
    <source>
        <strain evidence="2 3">PS125</strain>
    </source>
</reference>
<dbReference type="RefSeq" id="WP_262567409.1">
    <property type="nucleotide sequence ID" value="NZ_JAPFCC010000001.1"/>
</dbReference>
<dbReference type="InterPro" id="IPR016040">
    <property type="entry name" value="NAD(P)-bd_dom"/>
</dbReference>